<evidence type="ECO:0000256" key="6">
    <source>
        <dbReference type="ARBA" id="ARBA00022989"/>
    </source>
</evidence>
<evidence type="ECO:0000256" key="4">
    <source>
        <dbReference type="ARBA" id="ARBA00022475"/>
    </source>
</evidence>
<feature type="transmembrane region" description="Helical" evidence="9">
    <location>
        <begin position="218"/>
        <end position="237"/>
    </location>
</feature>
<comment type="similarity">
    <text evidence="2">Belongs to the TrkH potassium transport family.</text>
</comment>
<dbReference type="GO" id="GO:0005886">
    <property type="term" value="C:plasma membrane"/>
    <property type="evidence" value="ECO:0007669"/>
    <property type="project" value="UniProtKB-SubCell"/>
</dbReference>
<dbReference type="EMBL" id="CYTW01000001">
    <property type="protein sequence ID" value="CUJ93114.1"/>
    <property type="molecule type" value="Genomic_DNA"/>
</dbReference>
<feature type="transmembrane region" description="Helical" evidence="9">
    <location>
        <begin position="72"/>
        <end position="91"/>
    </location>
</feature>
<keyword evidence="8 9" id="KW-0472">Membrane</keyword>
<evidence type="ECO:0000256" key="9">
    <source>
        <dbReference type="SAM" id="Phobius"/>
    </source>
</evidence>
<proteinExistence type="inferred from homology"/>
<name>A0A0P1IHC9_9RHOB</name>
<keyword evidence="4" id="KW-1003">Cell membrane</keyword>
<feature type="transmembrane region" description="Helical" evidence="9">
    <location>
        <begin position="244"/>
        <end position="263"/>
    </location>
</feature>
<feature type="transmembrane region" description="Helical" evidence="9">
    <location>
        <begin position="415"/>
        <end position="439"/>
    </location>
</feature>
<sequence length="505" mass="54377">MLLALFRLPLFLLLIGFSGLIMLIPAVYAGVLHDLHEARSFFYSGILTLFVFSLIAVAMSDTGERPRALDHLVAVFLTFTVLPLVLALPFWEGLATTTFLNAYFEMVSCLTTTGATLFDNPDRLSPSLHLWRGLVGWFGGLLMWIAAVAVFAPLTLGGYEVTARLAPGQSGSHAGRIETVSAMRRWQRGLFALFPIYVGLTLTLWVLLLVLGEDSLAGLMHAMSVMSTSGISSIGGVANAKSGIGGEVVMFLFLLFALSRLTFSADSGAVKRDNLWTDPEFRLGILIVLAIPLFLFMRHWLGAYEFDELQNAAGAVHAAWGAMFTVLSFLTTTGFESSEWVTAQGWSGLSTPGMILLGLSIVGGGVATTAGGVKLLRVFVLYLQGLGEMQRLVHPSIVIADKGGTRHIRRQGAQIAWVFFMLFAISLAVVTVILAGLGASFEDSLIMAISMLTTTGPLTQVAGEAPIDLIAQSPWIKLVLSAAMVLGRLETLGIIALLSPELWHK</sequence>
<reference evidence="11" key="1">
    <citation type="submission" date="2015-09" db="EMBL/GenBank/DDBJ databases">
        <authorList>
            <person name="Rodrigo-Torres Lidia"/>
            <person name="Arahal R.David."/>
        </authorList>
    </citation>
    <scope>NUCLEOTIDE SEQUENCE [LARGE SCALE GENOMIC DNA]</scope>
    <source>
        <strain evidence="11">CECT 7735</strain>
    </source>
</reference>
<feature type="transmembrane region" description="Helical" evidence="9">
    <location>
        <begin position="313"/>
        <end position="335"/>
    </location>
</feature>
<feature type="transmembrane region" description="Helical" evidence="9">
    <location>
        <begin position="39"/>
        <end position="60"/>
    </location>
</feature>
<feature type="transmembrane region" description="Helical" evidence="9">
    <location>
        <begin position="283"/>
        <end position="301"/>
    </location>
</feature>
<dbReference type="Pfam" id="PF02386">
    <property type="entry name" value="TrkH"/>
    <property type="match status" value="1"/>
</dbReference>
<evidence type="ECO:0000256" key="5">
    <source>
        <dbReference type="ARBA" id="ARBA00022692"/>
    </source>
</evidence>
<keyword evidence="3" id="KW-0813">Transport</keyword>
<evidence type="ECO:0000256" key="3">
    <source>
        <dbReference type="ARBA" id="ARBA00022448"/>
    </source>
</evidence>
<feature type="transmembrane region" description="Helical" evidence="9">
    <location>
        <begin position="190"/>
        <end position="212"/>
    </location>
</feature>
<evidence type="ECO:0000256" key="2">
    <source>
        <dbReference type="ARBA" id="ARBA00009137"/>
    </source>
</evidence>
<dbReference type="PANTHER" id="PTHR32024">
    <property type="entry name" value="TRK SYSTEM POTASSIUM UPTAKE PROTEIN TRKG-RELATED"/>
    <property type="match status" value="1"/>
</dbReference>
<evidence type="ECO:0000313" key="10">
    <source>
        <dbReference type="EMBL" id="CUJ93114.1"/>
    </source>
</evidence>
<evidence type="ECO:0000256" key="8">
    <source>
        <dbReference type="ARBA" id="ARBA00023136"/>
    </source>
</evidence>
<keyword evidence="7" id="KW-0406">Ion transport</keyword>
<keyword evidence="5 9" id="KW-0812">Transmembrane</keyword>
<keyword evidence="11" id="KW-1185">Reference proteome</keyword>
<dbReference type="InterPro" id="IPR003445">
    <property type="entry name" value="Cat_transpt"/>
</dbReference>
<protein>
    <submittedName>
        <fullName evidence="10">Trk system potassium uptake protein TrkH</fullName>
    </submittedName>
</protein>
<keyword evidence="6 9" id="KW-1133">Transmembrane helix</keyword>
<evidence type="ECO:0000313" key="11">
    <source>
        <dbReference type="Proteomes" id="UP000051870"/>
    </source>
</evidence>
<dbReference type="GO" id="GO:0008324">
    <property type="term" value="F:monoatomic cation transmembrane transporter activity"/>
    <property type="evidence" value="ECO:0007669"/>
    <property type="project" value="InterPro"/>
</dbReference>
<dbReference type="GO" id="GO:0030001">
    <property type="term" value="P:metal ion transport"/>
    <property type="evidence" value="ECO:0007669"/>
    <property type="project" value="UniProtKB-ARBA"/>
</dbReference>
<dbReference type="Proteomes" id="UP000051870">
    <property type="component" value="Unassembled WGS sequence"/>
</dbReference>
<accession>A0A0P1IHC9</accession>
<organism evidence="10 11">
    <name type="scientific">Shimia thalassica</name>
    <dbReference type="NCBI Taxonomy" id="1715693"/>
    <lineage>
        <taxon>Bacteria</taxon>
        <taxon>Pseudomonadati</taxon>
        <taxon>Pseudomonadota</taxon>
        <taxon>Alphaproteobacteria</taxon>
        <taxon>Rhodobacterales</taxon>
        <taxon>Roseobacteraceae</taxon>
    </lineage>
</organism>
<feature type="transmembrane region" description="Helical" evidence="9">
    <location>
        <begin position="134"/>
        <end position="156"/>
    </location>
</feature>
<dbReference type="STRING" id="1715693.PH7735_01560"/>
<dbReference type="GeneID" id="83880611"/>
<dbReference type="PANTHER" id="PTHR32024:SF2">
    <property type="entry name" value="TRK SYSTEM POTASSIUM UPTAKE PROTEIN TRKG-RELATED"/>
    <property type="match status" value="1"/>
</dbReference>
<dbReference type="AlphaFoldDB" id="A0A0P1IHC9"/>
<evidence type="ECO:0000256" key="7">
    <source>
        <dbReference type="ARBA" id="ARBA00023065"/>
    </source>
</evidence>
<evidence type="ECO:0000256" key="1">
    <source>
        <dbReference type="ARBA" id="ARBA00004651"/>
    </source>
</evidence>
<comment type="subcellular location">
    <subcellularLocation>
        <location evidence="1">Cell membrane</location>
        <topology evidence="1">Multi-pass membrane protein</topology>
    </subcellularLocation>
</comment>
<feature type="transmembrane region" description="Helical" evidence="9">
    <location>
        <begin position="355"/>
        <end position="383"/>
    </location>
</feature>
<gene>
    <name evidence="10" type="primary">trkH_2</name>
    <name evidence="10" type="ORF">PH7735_01560</name>
</gene>
<dbReference type="RefSeq" id="WP_058310678.1">
    <property type="nucleotide sequence ID" value="NZ_CYTW01000001.1"/>
</dbReference>